<feature type="region of interest" description="Disordered" evidence="1">
    <location>
        <begin position="29"/>
        <end position="79"/>
    </location>
</feature>
<dbReference type="InterPro" id="IPR011044">
    <property type="entry name" value="Quino_amine_DH_bsu"/>
</dbReference>
<organism evidence="3 4">
    <name type="scientific">Pilimelia terevasa</name>
    <dbReference type="NCBI Taxonomy" id="53372"/>
    <lineage>
        <taxon>Bacteria</taxon>
        <taxon>Bacillati</taxon>
        <taxon>Actinomycetota</taxon>
        <taxon>Actinomycetes</taxon>
        <taxon>Micromonosporales</taxon>
        <taxon>Micromonosporaceae</taxon>
        <taxon>Pilimelia</taxon>
    </lineage>
</organism>
<evidence type="ECO:0000313" key="3">
    <source>
        <dbReference type="EMBL" id="GGK25871.1"/>
    </source>
</evidence>
<protein>
    <submittedName>
        <fullName evidence="3">Uncharacterized protein</fullName>
    </submittedName>
</protein>
<gene>
    <name evidence="3" type="ORF">GCM10010124_17990</name>
</gene>
<dbReference type="InterPro" id="IPR006311">
    <property type="entry name" value="TAT_signal"/>
</dbReference>
<dbReference type="AlphaFoldDB" id="A0A8J3BMT9"/>
<proteinExistence type="predicted"/>
<reference evidence="3" key="2">
    <citation type="submission" date="2020-09" db="EMBL/GenBank/DDBJ databases">
        <authorList>
            <person name="Sun Q."/>
            <person name="Ohkuma M."/>
        </authorList>
    </citation>
    <scope>NUCLEOTIDE SEQUENCE</scope>
    <source>
        <strain evidence="3">JCM 3091</strain>
    </source>
</reference>
<dbReference type="PROSITE" id="PS51318">
    <property type="entry name" value="TAT"/>
    <property type="match status" value="1"/>
</dbReference>
<evidence type="ECO:0000313" key="4">
    <source>
        <dbReference type="Proteomes" id="UP000662200"/>
    </source>
</evidence>
<comment type="caution">
    <text evidence="3">The sequence shown here is derived from an EMBL/GenBank/DDBJ whole genome shotgun (WGS) entry which is preliminary data.</text>
</comment>
<feature type="compositionally biased region" description="Pro residues" evidence="1">
    <location>
        <begin position="32"/>
        <end position="54"/>
    </location>
</feature>
<dbReference type="EMBL" id="BMQC01000005">
    <property type="protein sequence ID" value="GGK25871.1"/>
    <property type="molecule type" value="Genomic_DNA"/>
</dbReference>
<accession>A0A8J3BMT9</accession>
<feature type="chain" id="PRO_5035211612" evidence="2">
    <location>
        <begin position="31"/>
        <end position="489"/>
    </location>
</feature>
<keyword evidence="2" id="KW-0732">Signal</keyword>
<dbReference type="RefSeq" id="WP_229789468.1">
    <property type="nucleotide sequence ID" value="NZ_BMQC01000005.1"/>
</dbReference>
<dbReference type="SUPFAM" id="SSF50969">
    <property type="entry name" value="YVTN repeat-like/Quinoprotein amine dehydrogenase"/>
    <property type="match status" value="1"/>
</dbReference>
<sequence length="489" mass="50580">MPPPPRPGRRALLAAGAVLALLATASPTAAAVPPPAADRPVAAPPFGPSAPPNPATAANGGASIHGDSASAKAFPTPGPGTGVARVGRSVLGAACPTLLHGRDALPIALCTDMLTRVPALHLLDPRTGRSLATHELAAGDLLGGVYAYLDRDDRVVLVDGTRHLLRIAHERDGGGRWRFRVTDRTPIGAAVPPGDGVVAVLPSHDGRIWFATTGGVVGVVDRAGAVATRRLPGERVANSISTVPGQVAVVTDHALYAFDADAPGPPRVRWRHAYDRGPHRKPGVLSWGSGTTPVYFGPREGTEYVTITDNAHPHMRLTVRRAADGAEVCTLPLFAAHAASGTDDAPVASGRSVFVTNAYGYTYPPGTDDGTPSVPATAPFVGGLTRVDVEAGGTGCRTVWTDRVRTSSLPRLSMPDRVLYVMEQLGPLANDLGPYALAPVDADTGAVGTRTPVGFSLVNPLRLGATVTPDRVLYQGTVTGVLRLAPTGW</sequence>
<reference evidence="3" key="1">
    <citation type="journal article" date="2014" name="Int. J. Syst. Evol. Microbiol.">
        <title>Complete genome sequence of Corynebacterium casei LMG S-19264T (=DSM 44701T), isolated from a smear-ripened cheese.</title>
        <authorList>
            <consortium name="US DOE Joint Genome Institute (JGI-PGF)"/>
            <person name="Walter F."/>
            <person name="Albersmeier A."/>
            <person name="Kalinowski J."/>
            <person name="Ruckert C."/>
        </authorList>
    </citation>
    <scope>NUCLEOTIDE SEQUENCE</scope>
    <source>
        <strain evidence="3">JCM 3091</strain>
    </source>
</reference>
<name>A0A8J3BMT9_9ACTN</name>
<evidence type="ECO:0000256" key="1">
    <source>
        <dbReference type="SAM" id="MobiDB-lite"/>
    </source>
</evidence>
<evidence type="ECO:0000256" key="2">
    <source>
        <dbReference type="SAM" id="SignalP"/>
    </source>
</evidence>
<feature type="signal peptide" evidence="2">
    <location>
        <begin position="1"/>
        <end position="30"/>
    </location>
</feature>
<dbReference type="Proteomes" id="UP000662200">
    <property type="component" value="Unassembled WGS sequence"/>
</dbReference>
<keyword evidence="4" id="KW-1185">Reference proteome</keyword>